<evidence type="ECO:0008006" key="5">
    <source>
        <dbReference type="Google" id="ProtNLM"/>
    </source>
</evidence>
<evidence type="ECO:0000313" key="3">
    <source>
        <dbReference type="EMBL" id="GAA2616811.1"/>
    </source>
</evidence>
<keyword evidence="4" id="KW-1185">Reference proteome</keyword>
<feature type="region of interest" description="Disordered" evidence="1">
    <location>
        <begin position="1"/>
        <end position="72"/>
    </location>
</feature>
<feature type="transmembrane region" description="Helical" evidence="2">
    <location>
        <begin position="77"/>
        <end position="99"/>
    </location>
</feature>
<sequence length="290" mass="30440">MGGISVNTGGRGALDMQPGTPRRPGEGGQEPFHQQDGVTTGPIGVREPSGVEVRLGTRTARSRARAERRRRAGRRTVVVVASVVTGVVAMVTGGVLVAIGSGDQEGAGDSPPASQAEAQGPAPRSGKPVTIIAADGARYRVAAVTGGVSAGGEPIVQSSPLPSGSAVAYIDYVLSNPSDQKVLFDPPGDVFVKRALIARQARGRCMWQAGVPESMCTPPTQSEVMRRIAGGELEAGDGGDKYMPPRSSYLVRAMVEVPVDKRLKRNDLRLYIWQKRFVSGQYAQPAPFPG</sequence>
<evidence type="ECO:0000256" key="2">
    <source>
        <dbReference type="SAM" id="Phobius"/>
    </source>
</evidence>
<evidence type="ECO:0000256" key="1">
    <source>
        <dbReference type="SAM" id="MobiDB-lite"/>
    </source>
</evidence>
<feature type="compositionally biased region" description="Basic residues" evidence="1">
    <location>
        <begin position="60"/>
        <end position="72"/>
    </location>
</feature>
<dbReference type="Proteomes" id="UP001501509">
    <property type="component" value="Unassembled WGS sequence"/>
</dbReference>
<protein>
    <recommendedName>
        <fullName evidence="5">Serine/threonine protein kinase</fullName>
    </recommendedName>
</protein>
<accession>A0ABN3Q4W0</accession>
<reference evidence="3 4" key="1">
    <citation type="journal article" date="2019" name="Int. J. Syst. Evol. Microbiol.">
        <title>The Global Catalogue of Microorganisms (GCM) 10K type strain sequencing project: providing services to taxonomists for standard genome sequencing and annotation.</title>
        <authorList>
            <consortium name="The Broad Institute Genomics Platform"/>
            <consortium name="The Broad Institute Genome Sequencing Center for Infectious Disease"/>
            <person name="Wu L."/>
            <person name="Ma J."/>
        </authorList>
    </citation>
    <scope>NUCLEOTIDE SEQUENCE [LARGE SCALE GENOMIC DNA]</scope>
    <source>
        <strain evidence="3 4">JCM 6833</strain>
    </source>
</reference>
<keyword evidence="2" id="KW-1133">Transmembrane helix</keyword>
<keyword evidence="2" id="KW-0812">Transmembrane</keyword>
<name>A0ABN3Q4W0_9ACTN</name>
<gene>
    <name evidence="3" type="ORF">GCM10010411_59980</name>
</gene>
<proteinExistence type="predicted"/>
<comment type="caution">
    <text evidence="3">The sequence shown here is derived from an EMBL/GenBank/DDBJ whole genome shotgun (WGS) entry which is preliminary data.</text>
</comment>
<dbReference type="EMBL" id="BAAATD010000008">
    <property type="protein sequence ID" value="GAA2616811.1"/>
    <property type="molecule type" value="Genomic_DNA"/>
</dbReference>
<evidence type="ECO:0000313" key="4">
    <source>
        <dbReference type="Proteomes" id="UP001501509"/>
    </source>
</evidence>
<feature type="region of interest" description="Disordered" evidence="1">
    <location>
        <begin position="102"/>
        <end position="128"/>
    </location>
</feature>
<keyword evidence="2" id="KW-0472">Membrane</keyword>
<organism evidence="3 4">
    <name type="scientific">Actinomadura fulvescens</name>
    <dbReference type="NCBI Taxonomy" id="46160"/>
    <lineage>
        <taxon>Bacteria</taxon>
        <taxon>Bacillati</taxon>
        <taxon>Actinomycetota</taxon>
        <taxon>Actinomycetes</taxon>
        <taxon>Streptosporangiales</taxon>
        <taxon>Thermomonosporaceae</taxon>
        <taxon>Actinomadura</taxon>
    </lineage>
</organism>